<dbReference type="KEGG" id="msea:METESE_04330"/>
<organism evidence="1 2">
    <name type="scientific">Mesoterricola sediminis</name>
    <dbReference type="NCBI Taxonomy" id="2927980"/>
    <lineage>
        <taxon>Bacteria</taxon>
        <taxon>Pseudomonadati</taxon>
        <taxon>Acidobacteriota</taxon>
        <taxon>Holophagae</taxon>
        <taxon>Holophagales</taxon>
        <taxon>Holophagaceae</taxon>
        <taxon>Mesoterricola</taxon>
    </lineage>
</organism>
<keyword evidence="2" id="KW-1185">Reference proteome</keyword>
<dbReference type="Gene3D" id="2.180.10.10">
    <property type="entry name" value="RHS repeat-associated core"/>
    <property type="match status" value="1"/>
</dbReference>
<name>A0AA48GTP7_9BACT</name>
<sequence length="128" mass="13942">MPWINNFMFTGAELDHLANTNQLPGGASGVPTGATYDAYGNLIQIYAKAGSSGYPSLNLAYDALGRVVRMVYQETAASVPQVEEYAYGADGLRAWIRTLTGGVLSTIKHKVYNDKRQLVSEYEAQYAP</sequence>
<dbReference type="AlphaFoldDB" id="A0AA48GTP7"/>
<reference evidence="1" key="1">
    <citation type="journal article" date="2023" name="Int. J. Syst. Evol. Microbiol.">
        <title>Mesoterricola silvestris gen. nov., sp. nov., Mesoterricola sediminis sp. nov., Geothrix oryzae sp. nov., Geothrix edaphica sp. nov., Geothrix rubra sp. nov., and Geothrix limicola sp. nov., six novel members of Acidobacteriota isolated from soils.</title>
        <authorList>
            <person name="Itoh H."/>
            <person name="Sugisawa Y."/>
            <person name="Mise K."/>
            <person name="Xu Z."/>
            <person name="Kuniyasu M."/>
            <person name="Ushijima N."/>
            <person name="Kawano K."/>
            <person name="Kobayashi E."/>
            <person name="Shiratori Y."/>
            <person name="Masuda Y."/>
            <person name="Senoo K."/>
        </authorList>
    </citation>
    <scope>NUCLEOTIDE SEQUENCE</scope>
    <source>
        <strain evidence="1">W786</strain>
    </source>
</reference>
<evidence type="ECO:0008006" key="3">
    <source>
        <dbReference type="Google" id="ProtNLM"/>
    </source>
</evidence>
<dbReference type="EMBL" id="AP027081">
    <property type="protein sequence ID" value="BDU75475.1"/>
    <property type="molecule type" value="Genomic_DNA"/>
</dbReference>
<evidence type="ECO:0000313" key="1">
    <source>
        <dbReference type="EMBL" id="BDU75475.1"/>
    </source>
</evidence>
<evidence type="ECO:0000313" key="2">
    <source>
        <dbReference type="Proteomes" id="UP001228113"/>
    </source>
</evidence>
<dbReference type="Proteomes" id="UP001228113">
    <property type="component" value="Chromosome"/>
</dbReference>
<gene>
    <name evidence="1" type="ORF">METESE_04330</name>
</gene>
<protein>
    <recommendedName>
        <fullName evidence="3">YD repeat-containing protein</fullName>
    </recommendedName>
</protein>
<proteinExistence type="predicted"/>
<accession>A0AA48GTP7</accession>
<dbReference type="RefSeq" id="WP_316410985.1">
    <property type="nucleotide sequence ID" value="NZ_AP027081.1"/>
</dbReference>